<protein>
    <recommendedName>
        <fullName evidence="4">Acyltransferase 3 domain-containing protein</fullName>
    </recommendedName>
</protein>
<comment type="caution">
    <text evidence="2">The sequence shown here is derived from an EMBL/GenBank/DDBJ whole genome shotgun (WGS) entry which is preliminary data.</text>
</comment>
<evidence type="ECO:0000313" key="2">
    <source>
        <dbReference type="EMBL" id="MDT0444669.1"/>
    </source>
</evidence>
<organism evidence="2 3">
    <name type="scientific">Streptomyces johnsoniae</name>
    <dbReference type="NCBI Taxonomy" id="3075532"/>
    <lineage>
        <taxon>Bacteria</taxon>
        <taxon>Bacillati</taxon>
        <taxon>Actinomycetota</taxon>
        <taxon>Actinomycetes</taxon>
        <taxon>Kitasatosporales</taxon>
        <taxon>Streptomycetaceae</taxon>
        <taxon>Streptomyces</taxon>
    </lineage>
</organism>
<keyword evidence="3" id="KW-1185">Reference proteome</keyword>
<feature type="transmembrane region" description="Helical" evidence="1">
    <location>
        <begin position="114"/>
        <end position="142"/>
    </location>
</feature>
<dbReference type="PANTHER" id="PTHR37312">
    <property type="entry name" value="MEMBRANE-BOUND ACYLTRANSFERASE YKRP-RELATED"/>
    <property type="match status" value="1"/>
</dbReference>
<feature type="transmembrane region" description="Helical" evidence="1">
    <location>
        <begin position="12"/>
        <end position="33"/>
    </location>
</feature>
<reference evidence="3" key="1">
    <citation type="submission" date="2023-07" db="EMBL/GenBank/DDBJ databases">
        <title>30 novel species of actinomycetes from the DSMZ collection.</title>
        <authorList>
            <person name="Nouioui I."/>
        </authorList>
    </citation>
    <scope>NUCLEOTIDE SEQUENCE [LARGE SCALE GENOMIC DNA]</scope>
    <source>
        <strain evidence="3">DSM 41886</strain>
    </source>
</reference>
<gene>
    <name evidence="2" type="ORF">RM779_18990</name>
</gene>
<dbReference type="InterPro" id="IPR052734">
    <property type="entry name" value="Nod_factor_acetyltransferase"/>
</dbReference>
<feature type="transmembrane region" description="Helical" evidence="1">
    <location>
        <begin position="78"/>
        <end position="94"/>
    </location>
</feature>
<dbReference type="PANTHER" id="PTHR37312:SF1">
    <property type="entry name" value="MEMBRANE-BOUND ACYLTRANSFERASE YKRP-RELATED"/>
    <property type="match status" value="1"/>
</dbReference>
<accession>A0ABU2S6R7</accession>
<feature type="transmembrane region" description="Helical" evidence="1">
    <location>
        <begin position="183"/>
        <end position="201"/>
    </location>
</feature>
<evidence type="ECO:0000256" key="1">
    <source>
        <dbReference type="SAM" id="Phobius"/>
    </source>
</evidence>
<name>A0ABU2S6R7_9ACTN</name>
<evidence type="ECO:0008006" key="4">
    <source>
        <dbReference type="Google" id="ProtNLM"/>
    </source>
</evidence>
<keyword evidence="1" id="KW-0472">Membrane</keyword>
<feature type="transmembrane region" description="Helical" evidence="1">
    <location>
        <begin position="39"/>
        <end position="57"/>
    </location>
</feature>
<dbReference type="Proteomes" id="UP001183615">
    <property type="component" value="Unassembled WGS sequence"/>
</dbReference>
<evidence type="ECO:0000313" key="3">
    <source>
        <dbReference type="Proteomes" id="UP001183615"/>
    </source>
</evidence>
<keyword evidence="1" id="KW-1133">Transmembrane helix</keyword>
<keyword evidence="1" id="KW-0812">Transmembrane</keyword>
<dbReference type="EMBL" id="JAVREV010000010">
    <property type="protein sequence ID" value="MDT0444669.1"/>
    <property type="molecule type" value="Genomic_DNA"/>
</dbReference>
<feature type="transmembrane region" description="Helical" evidence="1">
    <location>
        <begin position="149"/>
        <end position="171"/>
    </location>
</feature>
<dbReference type="RefSeq" id="WP_311618923.1">
    <property type="nucleotide sequence ID" value="NZ_JAVREV010000010.1"/>
</dbReference>
<sequence length="240" mass="26366">MVPAEPHLLAYRPAYVALLPHPFVLSVLAALAVGYFDEFGTEFSASRTVAFFPFFVLGWKIRRGDLDVFFAARRSRPVSALVIAGSMACMWVLHDDVRLAWPPMRGPYGSEGEVFGTIGAWLVRAAVIALGAAVAVCFIHLVPRRRIPVVTYLGTGGMYIYLLHIFFIRAARDHGLHEHVDQWHDHLAVITGAVLLAAFLASPPVRRLTRPLVQPSIARLGGEAISREHTGANPRERGGP</sequence>
<proteinExistence type="predicted"/>